<feature type="transmembrane region" description="Helical" evidence="3">
    <location>
        <begin position="1083"/>
        <end position="1105"/>
    </location>
</feature>
<name>A0A9N9WPY0_9DIPT</name>
<sequence>MSTSTTTESIELQDLNLEGQNSNLQESPKNPDAISTTEIIIAITVPEEYDLKKICKCFTCCNGKSKVIDFLKFKSEEKFINKSSIISSVLRKNENEKFWDEENLKEVMNTYLEDDNDCLEDFFSILMFDWLEYEKKSNKSYFLREKFNAFKEAFYNPTVVIESNKNSNSNLHVNNVHHPGSSNTKTDKPIQHNSSENQTQDTEQEALISGQKPSNEGQSSSTSDQQGGSQTPSTSEQIPKSCKIFEKLLKVIKDKNLERYHYTCLKIIYYYADEISKSSDEERTNFSLEVHNIITKVLKIETNDEYKVKILKVLVIFLKNVDTYPNTKKSIKDFLMQKQPPNEDSIFYDLMLAHCDRLYFNLVFSLKEDSILDFKDDYKNYIKTYKGYFGEYWSFAIKKNGQLLYLLTKMCGFDETGMFILNETEEAVLKSSITSHFTDVAEFQAIFNKPFNKSDKAKYEELKTFVDKNLCTKHEIYVDSINSEIFEKKFKNSAQVRRLLFGRENYESKSIFEEILSQEILKYHVSNFDDLLNYIWNEFKLWNIPQILTLKNSLGMRYIDYVFKFCHENQMIQFLNIEYSKIYKGTHKPLKCMMLKSSLRPIKSIKDSIYDAKGTNNNFDGFRVQNFAKTIIDFQCILIKDTKENDDYQYEAHNLSNILYLLEEMHQYCSSNTENNRVIEEVFNYKPTKDFYFLVPKFWFTLGLMMIHWNYYIKIDKDQILIFPSNDEELPELTSICTKNPFLYLISLIVTKKYDQFLKDFPEKIKESVTNYKTSAESKKVDVEHVTTNFCFVFLYGAIKANQKEIVKQMFAFNSFAVNIHEFPSNMNPEEIHEFILKIYLENKSQFGKDVEIPEDWITYKVFKEFLDSRITNQGNFYKINCKFLLPLESQDETLDKKDDNAVFYEDYHTIKYILGSYKLKSLIAHPVMETIVRTKIEKYDRIFFWNLMLFIICYIIPTIFIAYILHSDKENAEISEAASRTIISFSAIRLGFLFTREFLQLIAVYGWKKYFKKYSNYIEISLIILCMTTLIIFYISQVTFYNLLTTLESLNIALTVFSTLNLYLIFKFTIHIKCFFMAFKAYFLILCFLLPLSIGAILLIFILFNKPNEGKIEDFHHLNTTIIKYFIMYNGELGINASDLIGIVQIITIAIVIMFAITKSNLILAIVLDDVQKTIRQAKEITLKKNAQKYVDFAEKIEKLYNSYSNALDDSKDRFSWTRLQIRVIRFFIGKYNHIHKINYFHLDKRTRNVYINEQKPLFGHGFFSLKFWRSDVKLIQWLSDFIGLNLKLDSNTFDEIKEIVERKIENEKDEEIDKLNNEIKSMQDEINNLNRATHARSQKGFVPPPLNVLNRSKSTT</sequence>
<proteinExistence type="predicted"/>
<keyword evidence="3" id="KW-0472">Membrane</keyword>
<organism evidence="4 5">
    <name type="scientific">Chironomus riparius</name>
    <dbReference type="NCBI Taxonomy" id="315576"/>
    <lineage>
        <taxon>Eukaryota</taxon>
        <taxon>Metazoa</taxon>
        <taxon>Ecdysozoa</taxon>
        <taxon>Arthropoda</taxon>
        <taxon>Hexapoda</taxon>
        <taxon>Insecta</taxon>
        <taxon>Pterygota</taxon>
        <taxon>Neoptera</taxon>
        <taxon>Endopterygota</taxon>
        <taxon>Diptera</taxon>
        <taxon>Nematocera</taxon>
        <taxon>Chironomoidea</taxon>
        <taxon>Chironomidae</taxon>
        <taxon>Chironominae</taxon>
        <taxon>Chironomus</taxon>
    </lineage>
</organism>
<dbReference type="Proteomes" id="UP001153620">
    <property type="component" value="Chromosome 1"/>
</dbReference>
<feature type="compositionally biased region" description="Low complexity" evidence="2">
    <location>
        <begin position="169"/>
        <end position="178"/>
    </location>
</feature>
<evidence type="ECO:0000256" key="2">
    <source>
        <dbReference type="SAM" id="MobiDB-lite"/>
    </source>
</evidence>
<feature type="transmembrane region" description="Helical" evidence="3">
    <location>
        <begin position="1141"/>
        <end position="1169"/>
    </location>
</feature>
<accession>A0A9N9WPY0</accession>
<feature type="transmembrane region" description="Helical" evidence="3">
    <location>
        <begin position="691"/>
        <end position="713"/>
    </location>
</feature>
<feature type="region of interest" description="Disordered" evidence="2">
    <location>
        <begin position="1335"/>
        <end position="1358"/>
    </location>
</feature>
<gene>
    <name evidence="4" type="ORF">CHIRRI_LOCUS4180</name>
</gene>
<keyword evidence="3" id="KW-0812">Transmembrane</keyword>
<feature type="compositionally biased region" description="Low complexity" evidence="2">
    <location>
        <begin position="217"/>
        <end position="237"/>
    </location>
</feature>
<reference evidence="4" key="1">
    <citation type="submission" date="2022-01" db="EMBL/GenBank/DDBJ databases">
        <authorList>
            <person name="King R."/>
        </authorList>
    </citation>
    <scope>NUCLEOTIDE SEQUENCE</scope>
</reference>
<protein>
    <submittedName>
        <fullName evidence="4">Uncharacterized protein</fullName>
    </submittedName>
</protein>
<reference evidence="4" key="2">
    <citation type="submission" date="2022-10" db="EMBL/GenBank/DDBJ databases">
        <authorList>
            <consortium name="ENA_rothamsted_submissions"/>
            <consortium name="culmorum"/>
            <person name="King R."/>
        </authorList>
    </citation>
    <scope>NUCLEOTIDE SEQUENCE</scope>
</reference>
<feature type="transmembrane region" description="Helical" evidence="3">
    <location>
        <begin position="1021"/>
        <end position="1045"/>
    </location>
</feature>
<feature type="transmembrane region" description="Helical" evidence="3">
    <location>
        <begin position="944"/>
        <end position="966"/>
    </location>
</feature>
<feature type="transmembrane region" description="Helical" evidence="3">
    <location>
        <begin position="1051"/>
        <end position="1071"/>
    </location>
</feature>
<feature type="transmembrane region" description="Helical" evidence="3">
    <location>
        <begin position="978"/>
        <end position="1000"/>
    </location>
</feature>
<feature type="coiled-coil region" evidence="1">
    <location>
        <begin position="1307"/>
        <end position="1334"/>
    </location>
</feature>
<evidence type="ECO:0000313" key="5">
    <source>
        <dbReference type="Proteomes" id="UP001153620"/>
    </source>
</evidence>
<keyword evidence="1" id="KW-0175">Coiled coil</keyword>
<evidence type="ECO:0000313" key="4">
    <source>
        <dbReference type="EMBL" id="CAG9801249.1"/>
    </source>
</evidence>
<evidence type="ECO:0000256" key="3">
    <source>
        <dbReference type="SAM" id="Phobius"/>
    </source>
</evidence>
<feature type="compositionally biased region" description="Polar residues" evidence="2">
    <location>
        <begin position="191"/>
        <end position="201"/>
    </location>
</feature>
<keyword evidence="3" id="KW-1133">Transmembrane helix</keyword>
<dbReference type="EMBL" id="OU895877">
    <property type="protein sequence ID" value="CAG9801249.1"/>
    <property type="molecule type" value="Genomic_DNA"/>
</dbReference>
<evidence type="ECO:0000256" key="1">
    <source>
        <dbReference type="SAM" id="Coils"/>
    </source>
</evidence>
<keyword evidence="5" id="KW-1185">Reference proteome</keyword>
<feature type="region of interest" description="Disordered" evidence="2">
    <location>
        <begin position="169"/>
        <end position="238"/>
    </location>
</feature>